<gene>
    <name evidence="1" type="ORF">RN001_002466</name>
</gene>
<accession>A0AAN7PDG9</accession>
<evidence type="ECO:0008006" key="3">
    <source>
        <dbReference type="Google" id="ProtNLM"/>
    </source>
</evidence>
<evidence type="ECO:0000313" key="2">
    <source>
        <dbReference type="Proteomes" id="UP001353858"/>
    </source>
</evidence>
<protein>
    <recommendedName>
        <fullName evidence="3">DUF4806 domain-containing protein</fullName>
    </recommendedName>
</protein>
<dbReference type="PANTHER" id="PTHR34153:SF2">
    <property type="entry name" value="SI:CH211-262H13.3-RELATED"/>
    <property type="match status" value="1"/>
</dbReference>
<evidence type="ECO:0000313" key="1">
    <source>
        <dbReference type="EMBL" id="KAK4886195.1"/>
    </source>
</evidence>
<name>A0AAN7PDG9_9COLE</name>
<keyword evidence="2" id="KW-1185">Reference proteome</keyword>
<comment type="caution">
    <text evidence="1">The sequence shown here is derived from an EMBL/GenBank/DDBJ whole genome shotgun (WGS) entry which is preliminary data.</text>
</comment>
<proteinExistence type="predicted"/>
<dbReference type="PANTHER" id="PTHR34153">
    <property type="entry name" value="SI:CH211-262H13.3-RELATED-RELATED"/>
    <property type="match status" value="1"/>
</dbReference>
<dbReference type="Proteomes" id="UP001353858">
    <property type="component" value="Unassembled WGS sequence"/>
</dbReference>
<sequence length="345" mass="39483">MDRNVNKIMEDSDLEKNDVFIYSVISYDNGDLEAVPSGWLNENKTICYWPPKSSKNITTLIKNCAKPNEDWNSYSCSLIKQYGSYVDAKRKVAKLVDSCSSSSSQEFGKGHRRKKISSRVMSSENSELIYVSPIVETEETNSDASIMNISNLPVSFLTDNVDTNKKLDRLITTVDVLLKEVASLKVDIRENNKLIENFRNASTTEDHFCEVSEKCNLKFPIENLSEFNNMNKDLHENEDLKKEFSYKMKLLSGGKSDDFVRRMLDRCFSKEFATKLAWTSAKGNIPIGDSKIVIYLELICRKYNNPNYTTVMFKTCVSSWLRNASSRLKKNKTLNSVDQVFLDDI</sequence>
<dbReference type="AlphaFoldDB" id="A0AAN7PDG9"/>
<reference evidence="2" key="1">
    <citation type="submission" date="2023-01" db="EMBL/GenBank/DDBJ databases">
        <title>Key to firefly adult light organ development and bioluminescence: homeobox transcription factors regulate luciferase expression and transportation to peroxisome.</title>
        <authorList>
            <person name="Fu X."/>
        </authorList>
    </citation>
    <scope>NUCLEOTIDE SEQUENCE [LARGE SCALE GENOMIC DNA]</scope>
</reference>
<organism evidence="1 2">
    <name type="scientific">Aquatica leii</name>
    <dbReference type="NCBI Taxonomy" id="1421715"/>
    <lineage>
        <taxon>Eukaryota</taxon>
        <taxon>Metazoa</taxon>
        <taxon>Ecdysozoa</taxon>
        <taxon>Arthropoda</taxon>
        <taxon>Hexapoda</taxon>
        <taxon>Insecta</taxon>
        <taxon>Pterygota</taxon>
        <taxon>Neoptera</taxon>
        <taxon>Endopterygota</taxon>
        <taxon>Coleoptera</taxon>
        <taxon>Polyphaga</taxon>
        <taxon>Elateriformia</taxon>
        <taxon>Elateroidea</taxon>
        <taxon>Lampyridae</taxon>
        <taxon>Luciolinae</taxon>
        <taxon>Aquatica</taxon>
    </lineage>
</organism>
<dbReference type="EMBL" id="JARPUR010000001">
    <property type="protein sequence ID" value="KAK4886195.1"/>
    <property type="molecule type" value="Genomic_DNA"/>
</dbReference>